<proteinExistence type="predicted"/>
<organism evidence="2 3">
    <name type="scientific">Cladophialophora psammophila CBS 110553</name>
    <dbReference type="NCBI Taxonomy" id="1182543"/>
    <lineage>
        <taxon>Eukaryota</taxon>
        <taxon>Fungi</taxon>
        <taxon>Dikarya</taxon>
        <taxon>Ascomycota</taxon>
        <taxon>Pezizomycotina</taxon>
        <taxon>Eurotiomycetes</taxon>
        <taxon>Chaetothyriomycetidae</taxon>
        <taxon>Chaetothyriales</taxon>
        <taxon>Herpotrichiellaceae</taxon>
        <taxon>Cladophialophora</taxon>
    </lineage>
</organism>
<name>W9XAN1_9EURO</name>
<dbReference type="EMBL" id="AMGX01000016">
    <property type="protein sequence ID" value="EXJ67499.1"/>
    <property type="molecule type" value="Genomic_DNA"/>
</dbReference>
<keyword evidence="3" id="KW-1185">Reference proteome</keyword>
<feature type="transmembrane region" description="Helical" evidence="1">
    <location>
        <begin position="55"/>
        <end position="79"/>
    </location>
</feature>
<evidence type="ECO:0000256" key="1">
    <source>
        <dbReference type="SAM" id="Phobius"/>
    </source>
</evidence>
<dbReference type="AlphaFoldDB" id="W9XAN1"/>
<evidence type="ECO:0000313" key="2">
    <source>
        <dbReference type="EMBL" id="EXJ67499.1"/>
    </source>
</evidence>
<keyword evidence="1" id="KW-0812">Transmembrane</keyword>
<dbReference type="GeneID" id="19194208"/>
<comment type="caution">
    <text evidence="2">The sequence shown here is derived from an EMBL/GenBank/DDBJ whole genome shotgun (WGS) entry which is preliminary data.</text>
</comment>
<sequence>MAEKTTWNVVLDDRPDFAAAILNSMGPIFSVPIYLVTILLLQYRYAFFDRPWAKGLLSIALAGGFCALLIVKLLCRLWGQVLRNNLPYWTPTVAHLDNDGDVCVGLRWLYRHKKLLLKNDEGRLASHEFDE</sequence>
<protein>
    <submittedName>
        <fullName evidence="2">Uncharacterized protein</fullName>
    </submittedName>
</protein>
<reference evidence="2 3" key="1">
    <citation type="submission" date="2013-03" db="EMBL/GenBank/DDBJ databases">
        <title>The Genome Sequence of Cladophialophora psammophila CBS 110553.</title>
        <authorList>
            <consortium name="The Broad Institute Genomics Platform"/>
            <person name="Cuomo C."/>
            <person name="de Hoog S."/>
            <person name="Gorbushina A."/>
            <person name="Walker B."/>
            <person name="Young S.K."/>
            <person name="Zeng Q."/>
            <person name="Gargeya S."/>
            <person name="Fitzgerald M."/>
            <person name="Haas B."/>
            <person name="Abouelleil A."/>
            <person name="Allen A.W."/>
            <person name="Alvarado L."/>
            <person name="Arachchi H.M."/>
            <person name="Berlin A.M."/>
            <person name="Chapman S.B."/>
            <person name="Gainer-Dewar J."/>
            <person name="Goldberg J."/>
            <person name="Griggs A."/>
            <person name="Gujja S."/>
            <person name="Hansen M."/>
            <person name="Howarth C."/>
            <person name="Imamovic A."/>
            <person name="Ireland A."/>
            <person name="Larimer J."/>
            <person name="McCowan C."/>
            <person name="Murphy C."/>
            <person name="Pearson M."/>
            <person name="Poon T.W."/>
            <person name="Priest M."/>
            <person name="Roberts A."/>
            <person name="Saif S."/>
            <person name="Shea T."/>
            <person name="Sisk P."/>
            <person name="Sykes S."/>
            <person name="Wortman J."/>
            <person name="Nusbaum C."/>
            <person name="Birren B."/>
        </authorList>
    </citation>
    <scope>NUCLEOTIDE SEQUENCE [LARGE SCALE GENOMIC DNA]</scope>
    <source>
        <strain evidence="2 3">CBS 110553</strain>
    </source>
</reference>
<dbReference type="Proteomes" id="UP000019471">
    <property type="component" value="Unassembled WGS sequence"/>
</dbReference>
<accession>W9XAN1</accession>
<keyword evidence="1" id="KW-0472">Membrane</keyword>
<gene>
    <name evidence="2" type="ORF">A1O5_09512</name>
</gene>
<feature type="transmembrane region" description="Helical" evidence="1">
    <location>
        <begin position="20"/>
        <end position="43"/>
    </location>
</feature>
<dbReference type="HOGENOM" id="CLU_1927380_0_0_1"/>
<keyword evidence="1" id="KW-1133">Transmembrane helix</keyword>
<evidence type="ECO:0000313" key="3">
    <source>
        <dbReference type="Proteomes" id="UP000019471"/>
    </source>
</evidence>
<dbReference type="OrthoDB" id="4155662at2759"/>
<dbReference type="RefSeq" id="XP_007748281.1">
    <property type="nucleotide sequence ID" value="XM_007750091.1"/>
</dbReference>